<evidence type="ECO:0000256" key="2">
    <source>
        <dbReference type="SAM" id="Phobius"/>
    </source>
</evidence>
<dbReference type="AlphaFoldDB" id="A0AAN7GVR0"/>
<comment type="caution">
    <text evidence="3">The sequence shown here is derived from an EMBL/GenBank/DDBJ whole genome shotgun (WGS) entry which is preliminary data.</text>
</comment>
<evidence type="ECO:0000313" key="3">
    <source>
        <dbReference type="EMBL" id="KAK4747933.1"/>
    </source>
</evidence>
<keyword evidence="2" id="KW-1133">Transmembrane helix</keyword>
<proteinExistence type="predicted"/>
<name>A0AAN7GVR0_9MYRT</name>
<feature type="compositionally biased region" description="Basic and acidic residues" evidence="1">
    <location>
        <begin position="1"/>
        <end position="11"/>
    </location>
</feature>
<evidence type="ECO:0000256" key="1">
    <source>
        <dbReference type="SAM" id="MobiDB-lite"/>
    </source>
</evidence>
<keyword evidence="2" id="KW-0472">Membrane</keyword>
<accession>A0AAN7GVR0</accession>
<evidence type="ECO:0008006" key="5">
    <source>
        <dbReference type="Google" id="ProtNLM"/>
    </source>
</evidence>
<dbReference type="EMBL" id="JAXIOK010000019">
    <property type="protein sequence ID" value="KAK4747933.1"/>
    <property type="molecule type" value="Genomic_DNA"/>
</dbReference>
<reference evidence="3 4" key="1">
    <citation type="journal article" date="2023" name="Hortic Res">
        <title>Pangenome of water caltrop reveals structural variations and asymmetric subgenome divergence after allopolyploidization.</title>
        <authorList>
            <person name="Zhang X."/>
            <person name="Chen Y."/>
            <person name="Wang L."/>
            <person name="Yuan Y."/>
            <person name="Fang M."/>
            <person name="Shi L."/>
            <person name="Lu R."/>
            <person name="Comes H.P."/>
            <person name="Ma Y."/>
            <person name="Chen Y."/>
            <person name="Huang G."/>
            <person name="Zhou Y."/>
            <person name="Zheng Z."/>
            <person name="Qiu Y."/>
        </authorList>
    </citation>
    <scope>NUCLEOTIDE SEQUENCE [LARGE SCALE GENOMIC DNA]</scope>
    <source>
        <tissue evidence="3">Roots</tissue>
    </source>
</reference>
<dbReference type="InterPro" id="IPR055301">
    <property type="entry name" value="Lea14-like_2"/>
</dbReference>
<keyword evidence="4" id="KW-1185">Reference proteome</keyword>
<feature type="transmembrane region" description="Helical" evidence="2">
    <location>
        <begin position="30"/>
        <end position="54"/>
    </location>
</feature>
<organism evidence="3 4">
    <name type="scientific">Trapa incisa</name>
    <dbReference type="NCBI Taxonomy" id="236973"/>
    <lineage>
        <taxon>Eukaryota</taxon>
        <taxon>Viridiplantae</taxon>
        <taxon>Streptophyta</taxon>
        <taxon>Embryophyta</taxon>
        <taxon>Tracheophyta</taxon>
        <taxon>Spermatophyta</taxon>
        <taxon>Magnoliopsida</taxon>
        <taxon>eudicotyledons</taxon>
        <taxon>Gunneridae</taxon>
        <taxon>Pentapetalae</taxon>
        <taxon>rosids</taxon>
        <taxon>malvids</taxon>
        <taxon>Myrtales</taxon>
        <taxon>Lythraceae</taxon>
        <taxon>Trapa</taxon>
    </lineage>
</organism>
<evidence type="ECO:0000313" key="4">
    <source>
        <dbReference type="Proteomes" id="UP001345219"/>
    </source>
</evidence>
<gene>
    <name evidence="3" type="ORF">SAY87_014519</name>
</gene>
<feature type="region of interest" description="Disordered" evidence="1">
    <location>
        <begin position="1"/>
        <end position="26"/>
    </location>
</feature>
<dbReference type="PANTHER" id="PTHR31852">
    <property type="entry name" value="LATE EMBRYOGENESIS ABUNDANT (LEA) HYDROXYPROLINE-RICH GLYCOPROTEIN FAMILY"/>
    <property type="match status" value="1"/>
</dbReference>
<dbReference type="Proteomes" id="UP001345219">
    <property type="component" value="Chromosome 12"/>
</dbReference>
<keyword evidence="2" id="KW-0812">Transmembrane</keyword>
<dbReference type="SUPFAM" id="SSF117070">
    <property type="entry name" value="LEA14-like"/>
    <property type="match status" value="1"/>
</dbReference>
<protein>
    <recommendedName>
        <fullName evidence="5">Late embryogenesis abundant protein LEA-2 subgroup domain-containing protein</fullName>
    </recommendedName>
</protein>
<sequence>MPHKPRPESDYHPPPPSHHRQPRPSSQTNLASCLVATVFLILIAVAALVVYFTMFRPKDPEISVSSVQLPSFSTSNSSVSFTFSQYASIRNPNRADFSHFGSSLQLFYSGNQVGFLFIPAGRIDAGRTKYMAATFDIESFPIVAPLTPVSASAAEIDPGMGPEVTGGGIGFGGMVPGGVGYRVGPTMELASRLEMKGRVRFLHFFTHHARTTTDCMITVAVTDGSVLGLRC</sequence>